<keyword evidence="2" id="KW-0175">Coiled coil</keyword>
<dbReference type="InterPro" id="IPR004401">
    <property type="entry name" value="YbaB/EbfC"/>
</dbReference>
<evidence type="ECO:0000313" key="3">
    <source>
        <dbReference type="EMBL" id="VAX20896.1"/>
    </source>
</evidence>
<dbReference type="HAMAP" id="MF_00274">
    <property type="entry name" value="DNA_YbaB_EbfC"/>
    <property type="match status" value="1"/>
</dbReference>
<dbReference type="Gene3D" id="3.30.1310.10">
    <property type="entry name" value="Nucleoid-associated protein YbaB-like domain"/>
    <property type="match status" value="1"/>
</dbReference>
<evidence type="ECO:0000256" key="2">
    <source>
        <dbReference type="SAM" id="Coils"/>
    </source>
</evidence>
<dbReference type="NCBIfam" id="TIGR00103">
    <property type="entry name" value="DNA_YbaB_EbfC"/>
    <property type="match status" value="1"/>
</dbReference>
<dbReference type="AlphaFoldDB" id="A0A3B1BRG0"/>
<dbReference type="GO" id="GO:0005829">
    <property type="term" value="C:cytosol"/>
    <property type="evidence" value="ECO:0007669"/>
    <property type="project" value="TreeGrafter"/>
</dbReference>
<dbReference type="PANTHER" id="PTHR33449">
    <property type="entry name" value="NUCLEOID-ASSOCIATED PROTEIN YBAB"/>
    <property type="match status" value="1"/>
</dbReference>
<dbReference type="InterPro" id="IPR036894">
    <property type="entry name" value="YbaB-like_sf"/>
</dbReference>
<keyword evidence="1" id="KW-0238">DNA-binding</keyword>
<sequence>MSKGLGNILRQAQQMQKKVKEAQEALEALTFEGESQGKVRATVSGGLILKSLSIDKEIVDPEDIGMLEDIIVLAVNDAVAKAKEAKEKEMGRLAGGSGFNMPDLF</sequence>
<dbReference type="PANTHER" id="PTHR33449:SF1">
    <property type="entry name" value="NUCLEOID-ASSOCIATED PROTEIN YBAB"/>
    <property type="match status" value="1"/>
</dbReference>
<protein>
    <submittedName>
        <fullName evidence="3">Nucleoid-associated protein YaaK</fullName>
    </submittedName>
</protein>
<reference evidence="3" key="1">
    <citation type="submission" date="2018-06" db="EMBL/GenBank/DDBJ databases">
        <authorList>
            <person name="Zhirakovskaya E."/>
        </authorList>
    </citation>
    <scope>NUCLEOTIDE SEQUENCE</scope>
</reference>
<gene>
    <name evidence="3" type="ORF">MNBD_NITROSPINAE01-408</name>
</gene>
<dbReference type="Pfam" id="PF02575">
    <property type="entry name" value="YbaB_DNA_bd"/>
    <property type="match status" value="1"/>
</dbReference>
<dbReference type="SUPFAM" id="SSF82607">
    <property type="entry name" value="YbaB-like"/>
    <property type="match status" value="1"/>
</dbReference>
<name>A0A3B1BRG0_9ZZZZ</name>
<evidence type="ECO:0000256" key="1">
    <source>
        <dbReference type="ARBA" id="ARBA00023125"/>
    </source>
</evidence>
<dbReference type="EMBL" id="UOGC01000112">
    <property type="protein sequence ID" value="VAX20896.1"/>
    <property type="molecule type" value="Genomic_DNA"/>
</dbReference>
<feature type="coiled-coil region" evidence="2">
    <location>
        <begin position="5"/>
        <end position="32"/>
    </location>
</feature>
<dbReference type="PIRSF" id="PIRSF004555">
    <property type="entry name" value="UCP004555"/>
    <property type="match status" value="1"/>
</dbReference>
<dbReference type="GO" id="GO:0003677">
    <property type="term" value="F:DNA binding"/>
    <property type="evidence" value="ECO:0007669"/>
    <property type="project" value="UniProtKB-KW"/>
</dbReference>
<accession>A0A3B1BRG0</accession>
<proteinExistence type="inferred from homology"/>
<organism evidence="3">
    <name type="scientific">hydrothermal vent metagenome</name>
    <dbReference type="NCBI Taxonomy" id="652676"/>
    <lineage>
        <taxon>unclassified sequences</taxon>
        <taxon>metagenomes</taxon>
        <taxon>ecological metagenomes</taxon>
    </lineage>
</organism>